<evidence type="ECO:0000256" key="3">
    <source>
        <dbReference type="PROSITE-ProRule" id="PRU00023"/>
    </source>
</evidence>
<evidence type="ECO:0000256" key="2">
    <source>
        <dbReference type="ARBA" id="ARBA00023043"/>
    </source>
</evidence>
<dbReference type="SUPFAM" id="SSF48403">
    <property type="entry name" value="Ankyrin repeat"/>
    <property type="match status" value="1"/>
</dbReference>
<keyword evidence="2 3" id="KW-0040">ANK repeat</keyword>
<evidence type="ECO:0000256" key="1">
    <source>
        <dbReference type="ARBA" id="ARBA00022737"/>
    </source>
</evidence>
<dbReference type="InterPro" id="IPR002110">
    <property type="entry name" value="Ankyrin_rpt"/>
</dbReference>
<dbReference type="Proteomes" id="UP001205105">
    <property type="component" value="Unassembled WGS sequence"/>
</dbReference>
<proteinExistence type="predicted"/>
<dbReference type="Gene3D" id="1.25.40.20">
    <property type="entry name" value="Ankyrin repeat-containing domain"/>
    <property type="match status" value="2"/>
</dbReference>
<comment type="caution">
    <text evidence="4">The sequence shown here is derived from an EMBL/GenBank/DDBJ whole genome shotgun (WGS) entry which is preliminary data.</text>
</comment>
<accession>A0AAD5E0P3</accession>
<protein>
    <submittedName>
        <fullName evidence="4">Uncharacterized protein</fullName>
    </submittedName>
</protein>
<evidence type="ECO:0000313" key="5">
    <source>
        <dbReference type="Proteomes" id="UP001205105"/>
    </source>
</evidence>
<dbReference type="PROSITE" id="PS50088">
    <property type="entry name" value="ANK_REPEAT"/>
    <property type="match status" value="1"/>
</dbReference>
<gene>
    <name evidence="4" type="ORF">COHA_002248</name>
</gene>
<dbReference type="Pfam" id="PF12796">
    <property type="entry name" value="Ank_2"/>
    <property type="match status" value="1"/>
</dbReference>
<dbReference type="PROSITE" id="PS50297">
    <property type="entry name" value="ANK_REP_REGION"/>
    <property type="match status" value="1"/>
</dbReference>
<dbReference type="PANTHER" id="PTHR24198">
    <property type="entry name" value="ANKYRIN REPEAT AND PROTEIN KINASE DOMAIN-CONTAINING PROTEIN"/>
    <property type="match status" value="1"/>
</dbReference>
<sequence length="262" mass="27165">MGGHEAVARLLLDAALGAAMRADRYGSWPLHYATSDGADTVARLLLQAAPQAAMAAGTAGWLPLHYAAGHMHEGASNGNVVRLLLQAAPQAAMIAERCDNRLPLHLAAMEGQEVVTRLLLEAAPAASTARTKRNFLHSTPLELALSFEHPATARVLLGAGPPELVLAALAAHNPDHSLFADCLLAPGRMPLEAAHWALVPSPCIGIGRALPTALACSPAQAALLVRHLPAADAARLRTAALCLGRSSLPGALAGHILARLFC</sequence>
<reference evidence="4" key="1">
    <citation type="submission" date="2020-11" db="EMBL/GenBank/DDBJ databases">
        <title>Chlorella ohadii genome sequencing and assembly.</title>
        <authorList>
            <person name="Murik O."/>
            <person name="Treves H."/>
            <person name="Kedem I."/>
            <person name="Shotland Y."/>
            <person name="Kaplan A."/>
        </authorList>
    </citation>
    <scope>NUCLEOTIDE SEQUENCE</scope>
    <source>
        <strain evidence="4">1</strain>
    </source>
</reference>
<keyword evidence="1" id="KW-0677">Repeat</keyword>
<feature type="repeat" description="ANK" evidence="3">
    <location>
        <begin position="99"/>
        <end position="131"/>
    </location>
</feature>
<dbReference type="AlphaFoldDB" id="A0AAD5E0P3"/>
<dbReference type="EMBL" id="JADXDR010000033">
    <property type="protein sequence ID" value="KAI7844109.1"/>
    <property type="molecule type" value="Genomic_DNA"/>
</dbReference>
<keyword evidence="5" id="KW-1185">Reference proteome</keyword>
<dbReference type="SMART" id="SM00248">
    <property type="entry name" value="ANK"/>
    <property type="match status" value="4"/>
</dbReference>
<organism evidence="4 5">
    <name type="scientific">Chlorella ohadii</name>
    <dbReference type="NCBI Taxonomy" id="2649997"/>
    <lineage>
        <taxon>Eukaryota</taxon>
        <taxon>Viridiplantae</taxon>
        <taxon>Chlorophyta</taxon>
        <taxon>core chlorophytes</taxon>
        <taxon>Trebouxiophyceae</taxon>
        <taxon>Chlorellales</taxon>
        <taxon>Chlorellaceae</taxon>
        <taxon>Chlorella clade</taxon>
        <taxon>Chlorella</taxon>
    </lineage>
</organism>
<dbReference type="PANTHER" id="PTHR24198:SF165">
    <property type="entry name" value="ANKYRIN REPEAT-CONTAINING PROTEIN-RELATED"/>
    <property type="match status" value="1"/>
</dbReference>
<dbReference type="GO" id="GO:0005737">
    <property type="term" value="C:cytoplasm"/>
    <property type="evidence" value="ECO:0007669"/>
    <property type="project" value="TreeGrafter"/>
</dbReference>
<dbReference type="InterPro" id="IPR036770">
    <property type="entry name" value="Ankyrin_rpt-contain_sf"/>
</dbReference>
<evidence type="ECO:0000313" key="4">
    <source>
        <dbReference type="EMBL" id="KAI7844109.1"/>
    </source>
</evidence>
<name>A0AAD5E0P3_9CHLO</name>